<protein>
    <recommendedName>
        <fullName evidence="2">DUF3752 domain-containing protein</fullName>
    </recommendedName>
</protein>
<dbReference type="EMBL" id="KQ474082">
    <property type="protein sequence ID" value="KPV73650.1"/>
    <property type="molecule type" value="Genomic_DNA"/>
</dbReference>
<organism evidence="3 4">
    <name type="scientific">Rhodotorula graminis (strain WP1)</name>
    <dbReference type="NCBI Taxonomy" id="578459"/>
    <lineage>
        <taxon>Eukaryota</taxon>
        <taxon>Fungi</taxon>
        <taxon>Dikarya</taxon>
        <taxon>Basidiomycota</taxon>
        <taxon>Pucciniomycotina</taxon>
        <taxon>Microbotryomycetes</taxon>
        <taxon>Sporidiobolales</taxon>
        <taxon>Sporidiobolaceae</taxon>
        <taxon>Rhodotorula</taxon>
    </lineage>
</organism>
<name>A0A0P9GK78_RHOGW</name>
<dbReference type="OrthoDB" id="73491at2759"/>
<feature type="compositionally biased region" description="Basic and acidic residues" evidence="1">
    <location>
        <begin position="247"/>
        <end position="279"/>
    </location>
</feature>
<dbReference type="AlphaFoldDB" id="A0A0P9GK78"/>
<feature type="compositionally biased region" description="Low complexity" evidence="1">
    <location>
        <begin position="95"/>
        <end position="114"/>
    </location>
</feature>
<feature type="region of interest" description="Disordered" evidence="1">
    <location>
        <begin position="1"/>
        <end position="316"/>
    </location>
</feature>
<keyword evidence="4" id="KW-1185">Reference proteome</keyword>
<sequence>MGIGPELPPHLARCRSPSPVRLPASSSSRPGPAPALAPAAAPPPDSDSDDDFGPSLPPDLAQERKERPPAAGPQLPPHLADPSSRPPPAGPQLPPHLAAARAGPSRSPPAATAAADDDDDDDAVGPMPLPAGYAPSSVDEDGARAFKEREERARDKERAAREDNKPKREEWMLVPPKEMDLMSSLDTTKLKSRGFATGKAAQSAANKAGPSNLWTETPAERQQRLEDEALGRKRRAENAPVEEERDDDRRKRIRDQQLKAEVERHNTSRRHESLVDQHSRDRKAKPKGKGDDAPPGIWDRDRDMGVSGRLMDDGQRSNIIKNAKDLGGRFGGGSFL</sequence>
<feature type="compositionally biased region" description="Basic and acidic residues" evidence="1">
    <location>
        <begin position="288"/>
        <end position="315"/>
    </location>
</feature>
<dbReference type="PANTHER" id="PTHR46370">
    <property type="entry name" value="GPALPP MOTIFS-CONTAINING PROTEIN 1"/>
    <property type="match status" value="1"/>
</dbReference>
<dbReference type="InterPro" id="IPR046331">
    <property type="entry name" value="GPAM1-like"/>
</dbReference>
<evidence type="ECO:0000313" key="4">
    <source>
        <dbReference type="Proteomes" id="UP000053890"/>
    </source>
</evidence>
<dbReference type="PANTHER" id="PTHR46370:SF1">
    <property type="entry name" value="GPALPP MOTIFS-CONTAINING PROTEIN 1"/>
    <property type="match status" value="1"/>
</dbReference>
<gene>
    <name evidence="3" type="ORF">RHOBADRAFT_54847</name>
</gene>
<feature type="domain" description="DUF3752" evidence="2">
    <location>
        <begin position="175"/>
        <end position="331"/>
    </location>
</feature>
<feature type="compositionally biased region" description="Pro residues" evidence="1">
    <location>
        <begin position="31"/>
        <end position="45"/>
    </location>
</feature>
<evidence type="ECO:0000259" key="2">
    <source>
        <dbReference type="Pfam" id="PF12572"/>
    </source>
</evidence>
<reference evidence="3 4" key="1">
    <citation type="journal article" date="2015" name="Front. Microbiol.">
        <title>Genome sequence of the plant growth promoting endophytic yeast Rhodotorula graminis WP1.</title>
        <authorList>
            <person name="Firrincieli A."/>
            <person name="Otillar R."/>
            <person name="Salamov A."/>
            <person name="Schmutz J."/>
            <person name="Khan Z."/>
            <person name="Redman R.S."/>
            <person name="Fleck N.D."/>
            <person name="Lindquist E."/>
            <person name="Grigoriev I.V."/>
            <person name="Doty S.L."/>
        </authorList>
    </citation>
    <scope>NUCLEOTIDE SEQUENCE [LARGE SCALE GENOMIC DNA]</scope>
    <source>
        <strain evidence="3 4">WP1</strain>
    </source>
</reference>
<dbReference type="Proteomes" id="UP000053890">
    <property type="component" value="Unassembled WGS sequence"/>
</dbReference>
<proteinExistence type="predicted"/>
<dbReference type="Pfam" id="PF12572">
    <property type="entry name" value="DUF3752"/>
    <property type="match status" value="1"/>
</dbReference>
<dbReference type="RefSeq" id="XP_018269699.1">
    <property type="nucleotide sequence ID" value="XM_018417531.1"/>
</dbReference>
<evidence type="ECO:0000256" key="1">
    <source>
        <dbReference type="SAM" id="MobiDB-lite"/>
    </source>
</evidence>
<dbReference type="InterPro" id="IPR022226">
    <property type="entry name" value="DUF3752"/>
</dbReference>
<accession>A0A0P9GK78</accession>
<feature type="compositionally biased region" description="Basic and acidic residues" evidence="1">
    <location>
        <begin position="218"/>
        <end position="231"/>
    </location>
</feature>
<evidence type="ECO:0000313" key="3">
    <source>
        <dbReference type="EMBL" id="KPV73650.1"/>
    </source>
</evidence>
<feature type="compositionally biased region" description="Basic and acidic residues" evidence="1">
    <location>
        <begin position="141"/>
        <end position="171"/>
    </location>
</feature>
<feature type="compositionally biased region" description="Pro residues" evidence="1">
    <location>
        <begin position="84"/>
        <end position="94"/>
    </location>
</feature>
<dbReference type="GeneID" id="28977979"/>
<dbReference type="OMA" id="NKAADFG"/>